<keyword evidence="5" id="KW-0833">Ubl conjugation pathway</keyword>
<feature type="region of interest" description="Disordered" evidence="8">
    <location>
        <begin position="125"/>
        <end position="150"/>
    </location>
</feature>
<dbReference type="InterPro" id="IPR028889">
    <property type="entry name" value="USP"/>
</dbReference>
<dbReference type="PANTHER" id="PTHR24006:SF687">
    <property type="entry name" value="UBIQUITIN CARBOXYL-TERMINAL HYDROLASE 10"/>
    <property type="match status" value="1"/>
</dbReference>
<dbReference type="CDD" id="cd02257">
    <property type="entry name" value="Peptidase_C19"/>
    <property type="match status" value="1"/>
</dbReference>
<dbReference type="GO" id="GO:0016579">
    <property type="term" value="P:protein deubiquitination"/>
    <property type="evidence" value="ECO:0007669"/>
    <property type="project" value="InterPro"/>
</dbReference>
<keyword evidence="4" id="KW-0645">Protease</keyword>
<evidence type="ECO:0000256" key="1">
    <source>
        <dbReference type="ARBA" id="ARBA00000707"/>
    </source>
</evidence>
<comment type="catalytic activity">
    <reaction evidence="1">
        <text>Thiol-dependent hydrolysis of ester, thioester, amide, peptide and isopeptide bonds formed by the C-terminal Gly of ubiquitin (a 76-residue protein attached to proteins as an intracellular targeting signal).</text>
        <dbReference type="EC" id="3.4.19.12"/>
    </reaction>
</comment>
<evidence type="ECO:0000256" key="3">
    <source>
        <dbReference type="ARBA" id="ARBA00012759"/>
    </source>
</evidence>
<evidence type="ECO:0000256" key="8">
    <source>
        <dbReference type="SAM" id="MobiDB-lite"/>
    </source>
</evidence>
<feature type="compositionally biased region" description="Basic and acidic residues" evidence="8">
    <location>
        <begin position="76"/>
        <end position="92"/>
    </location>
</feature>
<dbReference type="GO" id="GO:0006508">
    <property type="term" value="P:proteolysis"/>
    <property type="evidence" value="ECO:0007669"/>
    <property type="project" value="UniProtKB-KW"/>
</dbReference>
<keyword evidence="7" id="KW-0788">Thiol protease</keyword>
<reference evidence="10" key="1">
    <citation type="submission" date="2021-04" db="EMBL/GenBank/DDBJ databases">
        <authorList>
            <person name="Chebbi M.A.C M."/>
        </authorList>
    </citation>
    <scope>NUCLEOTIDE SEQUENCE</scope>
</reference>
<accession>A0A8J2H9N8</accession>
<sequence length="681" mass="76534">MLSVASNTPTVHHHYKAISPPATNANSRSPRRLLKKVSKTWRNVNVFSKSKAKAVGNLIRKNSAHFIGCQSTSENNENKEFNLESKVRKDSSLEDEESAAVDDKSTDKLILSDCEEVSKIYNKSLGENPAGVESTESQVDSSESKKRKRSVFGGKLANATKLLKDNNSSATAIKQLPEENKGVTVNYDQAAAAVANVVDPYQHQNRDQSQHYWSEYNQIRDHEEKKDERVLNNWGENEWFDSNTEFEPIQKRLHYMSGFPNPPGENRCWLNATLHALFVLPLIDNFNVNDSVVDRLPKLTKLLVAMKMLWCSGYKKVDVMHQTVKKFKEELAILDETYPEEKQQDVSEFLMILLNYVKTECEQLSVETSKTEEVENVPENYQDLSKDTRAPLTPSKRPPLASLSPLKTSNAITKAIAENAGDSVAKTQVPKILHNPIDECFLLPMREHYICEGCNEHRQRDIDNMMLYVPLPDNESNNNDEVTVIPADAPATPPPINLSVAINKSMEPEERCLTCTKCKSTKQLRSTSFRGCPNVLTVQINRYGVNNDGYCSKINTPVEIPAELSVEIINNDEINTGENEGDSTPTSTVHKFQLVCIIAHVGSAMDCGHYTSYAKHDNRWFHYNDMDVTRMSESDALGAVQRTAYLVFFVNVNSSEPLTSSSSNLKQFDSLSVKLDDTPSQ</sequence>
<keyword evidence="6 10" id="KW-0378">Hydrolase</keyword>
<dbReference type="EMBL" id="CAJNRD030001119">
    <property type="protein sequence ID" value="CAG5087711.1"/>
    <property type="molecule type" value="Genomic_DNA"/>
</dbReference>
<dbReference type="InterPro" id="IPR018200">
    <property type="entry name" value="USP_CS"/>
</dbReference>
<dbReference type="PROSITE" id="PS00973">
    <property type="entry name" value="USP_2"/>
    <property type="match status" value="1"/>
</dbReference>
<evidence type="ECO:0000256" key="6">
    <source>
        <dbReference type="ARBA" id="ARBA00022801"/>
    </source>
</evidence>
<feature type="compositionally biased region" description="Polar residues" evidence="8">
    <location>
        <begin position="1"/>
        <end position="10"/>
    </location>
</feature>
<dbReference type="InterPro" id="IPR050164">
    <property type="entry name" value="Peptidase_C19"/>
</dbReference>
<dbReference type="Gene3D" id="3.90.70.10">
    <property type="entry name" value="Cysteine proteinases"/>
    <property type="match status" value="1"/>
</dbReference>
<dbReference type="EC" id="3.4.19.12" evidence="3"/>
<proteinExistence type="inferred from homology"/>
<evidence type="ECO:0000256" key="5">
    <source>
        <dbReference type="ARBA" id="ARBA00022786"/>
    </source>
</evidence>
<evidence type="ECO:0000256" key="7">
    <source>
        <dbReference type="ARBA" id="ARBA00022807"/>
    </source>
</evidence>
<feature type="region of interest" description="Disordered" evidence="8">
    <location>
        <begin position="1"/>
        <end position="30"/>
    </location>
</feature>
<evidence type="ECO:0000259" key="9">
    <source>
        <dbReference type="PROSITE" id="PS50235"/>
    </source>
</evidence>
<gene>
    <name evidence="10" type="ORF">HICCMSTLAB_LOCUS4586</name>
</gene>
<dbReference type="Pfam" id="PF00443">
    <property type="entry name" value="UCH"/>
    <property type="match status" value="1"/>
</dbReference>
<dbReference type="InterPro" id="IPR001394">
    <property type="entry name" value="Peptidase_C19_UCH"/>
</dbReference>
<comment type="similarity">
    <text evidence="2">Belongs to the peptidase C19 family. USP10 subfamily.</text>
</comment>
<dbReference type="AlphaFoldDB" id="A0A8J2H9N8"/>
<dbReference type="OrthoDB" id="289038at2759"/>
<dbReference type="PANTHER" id="PTHR24006">
    <property type="entry name" value="UBIQUITIN CARBOXYL-TERMINAL HYDROLASE"/>
    <property type="match status" value="1"/>
</dbReference>
<comment type="caution">
    <text evidence="10">The sequence shown here is derived from an EMBL/GenBank/DDBJ whole genome shotgun (WGS) entry which is preliminary data.</text>
</comment>
<dbReference type="SUPFAM" id="SSF54001">
    <property type="entry name" value="Cysteine proteinases"/>
    <property type="match status" value="1"/>
</dbReference>
<keyword evidence="11" id="KW-1185">Reference proteome</keyword>
<evidence type="ECO:0000313" key="10">
    <source>
        <dbReference type="EMBL" id="CAG5087711.1"/>
    </source>
</evidence>
<feature type="domain" description="USP" evidence="9">
    <location>
        <begin position="257"/>
        <end position="652"/>
    </location>
</feature>
<dbReference type="PROSITE" id="PS50235">
    <property type="entry name" value="USP_3"/>
    <property type="match status" value="1"/>
</dbReference>
<evidence type="ECO:0000256" key="2">
    <source>
        <dbReference type="ARBA" id="ARBA00005427"/>
    </source>
</evidence>
<feature type="region of interest" description="Disordered" evidence="8">
    <location>
        <begin position="368"/>
        <end position="404"/>
    </location>
</feature>
<dbReference type="GO" id="GO:0004843">
    <property type="term" value="F:cysteine-type deubiquitinase activity"/>
    <property type="evidence" value="ECO:0007669"/>
    <property type="project" value="UniProtKB-EC"/>
</dbReference>
<dbReference type="GO" id="GO:0005634">
    <property type="term" value="C:nucleus"/>
    <property type="evidence" value="ECO:0007669"/>
    <property type="project" value="TreeGrafter"/>
</dbReference>
<evidence type="ECO:0000313" key="11">
    <source>
        <dbReference type="Proteomes" id="UP000786811"/>
    </source>
</evidence>
<dbReference type="GO" id="GO:0005829">
    <property type="term" value="C:cytosol"/>
    <property type="evidence" value="ECO:0007669"/>
    <property type="project" value="TreeGrafter"/>
</dbReference>
<feature type="region of interest" description="Disordered" evidence="8">
    <location>
        <begin position="74"/>
        <end position="105"/>
    </location>
</feature>
<protein>
    <recommendedName>
        <fullName evidence="3">ubiquitinyl hydrolase 1</fullName>
        <ecNumber evidence="3">3.4.19.12</ecNumber>
    </recommendedName>
</protein>
<dbReference type="Proteomes" id="UP000786811">
    <property type="component" value="Unassembled WGS sequence"/>
</dbReference>
<name>A0A8J2H9N8_COTCN</name>
<evidence type="ECO:0000256" key="4">
    <source>
        <dbReference type="ARBA" id="ARBA00022670"/>
    </source>
</evidence>
<organism evidence="10 11">
    <name type="scientific">Cotesia congregata</name>
    <name type="common">Parasitoid wasp</name>
    <name type="synonym">Apanteles congregatus</name>
    <dbReference type="NCBI Taxonomy" id="51543"/>
    <lineage>
        <taxon>Eukaryota</taxon>
        <taxon>Metazoa</taxon>
        <taxon>Ecdysozoa</taxon>
        <taxon>Arthropoda</taxon>
        <taxon>Hexapoda</taxon>
        <taxon>Insecta</taxon>
        <taxon>Pterygota</taxon>
        <taxon>Neoptera</taxon>
        <taxon>Endopterygota</taxon>
        <taxon>Hymenoptera</taxon>
        <taxon>Apocrita</taxon>
        <taxon>Ichneumonoidea</taxon>
        <taxon>Braconidae</taxon>
        <taxon>Microgastrinae</taxon>
        <taxon>Cotesia</taxon>
    </lineage>
</organism>
<dbReference type="InterPro" id="IPR038765">
    <property type="entry name" value="Papain-like_cys_pep_sf"/>
</dbReference>